<dbReference type="RefSeq" id="WP_201636722.1">
    <property type="nucleotide sequence ID" value="NZ_JAEQNB010000005.1"/>
</dbReference>
<proteinExistence type="predicted"/>
<keyword evidence="3" id="KW-1185">Reference proteome</keyword>
<dbReference type="Pfam" id="PF08570">
    <property type="entry name" value="DUF1761"/>
    <property type="match status" value="1"/>
</dbReference>
<reference evidence="2 3" key="1">
    <citation type="submission" date="2021-01" db="EMBL/GenBank/DDBJ databases">
        <title>Tumebacillus sp. strain ITR2 16S ribosomal RNA gene Genome sequencing and assembly.</title>
        <authorList>
            <person name="Kang M."/>
        </authorList>
    </citation>
    <scope>NUCLEOTIDE SEQUENCE [LARGE SCALE GENOMIC DNA]</scope>
    <source>
        <strain evidence="2 3">ITR2</strain>
    </source>
</reference>
<feature type="transmembrane region" description="Helical" evidence="1">
    <location>
        <begin position="117"/>
        <end position="134"/>
    </location>
</feature>
<gene>
    <name evidence="2" type="ORF">JJB07_15805</name>
</gene>
<comment type="caution">
    <text evidence="2">The sequence shown here is derived from an EMBL/GenBank/DDBJ whole genome shotgun (WGS) entry which is preliminary data.</text>
</comment>
<dbReference type="EMBL" id="JAEQNB010000005">
    <property type="protein sequence ID" value="MBL0388084.1"/>
    <property type="molecule type" value="Genomic_DNA"/>
</dbReference>
<protein>
    <submittedName>
        <fullName evidence="2">DUF1761 domain-containing protein</fullName>
    </submittedName>
</protein>
<keyword evidence="1" id="KW-0812">Transmembrane</keyword>
<keyword evidence="1" id="KW-0472">Membrane</keyword>
<evidence type="ECO:0000313" key="2">
    <source>
        <dbReference type="EMBL" id="MBL0388084.1"/>
    </source>
</evidence>
<keyword evidence="1" id="KW-1133">Transmembrane helix</keyword>
<feature type="transmembrane region" description="Helical" evidence="1">
    <location>
        <begin position="85"/>
        <end position="105"/>
    </location>
</feature>
<sequence>MNVDFSALNLWAILVGMVVGMIVGSLWYSPVLFGNVWMKLISKKKEDMVSATGPMIGAVIISLVNSFLLAVLLQWTNAQSVGDGLAVGLLLSLIVITATTINYLFEGRAMKLMGIQAGFHVVVFLLNSVIQTLWT</sequence>
<feature type="transmembrane region" description="Helical" evidence="1">
    <location>
        <begin position="49"/>
        <end position="73"/>
    </location>
</feature>
<organism evidence="2 3">
    <name type="scientific">Tumebacillus amylolyticus</name>
    <dbReference type="NCBI Taxonomy" id="2801339"/>
    <lineage>
        <taxon>Bacteria</taxon>
        <taxon>Bacillati</taxon>
        <taxon>Bacillota</taxon>
        <taxon>Bacilli</taxon>
        <taxon>Bacillales</taxon>
        <taxon>Alicyclobacillaceae</taxon>
        <taxon>Tumebacillus</taxon>
    </lineage>
</organism>
<dbReference type="Proteomes" id="UP000602284">
    <property type="component" value="Unassembled WGS sequence"/>
</dbReference>
<name>A0ABS1JDL4_9BACL</name>
<dbReference type="InterPro" id="IPR013879">
    <property type="entry name" value="DUF1761"/>
</dbReference>
<accession>A0ABS1JDL4</accession>
<evidence type="ECO:0000313" key="3">
    <source>
        <dbReference type="Proteomes" id="UP000602284"/>
    </source>
</evidence>
<evidence type="ECO:0000256" key="1">
    <source>
        <dbReference type="SAM" id="Phobius"/>
    </source>
</evidence>
<feature type="transmembrane region" description="Helical" evidence="1">
    <location>
        <begin position="6"/>
        <end position="28"/>
    </location>
</feature>